<dbReference type="PROSITE" id="PS51695">
    <property type="entry name" value="SEDOLISIN"/>
    <property type="match status" value="1"/>
</dbReference>
<comment type="cofactor">
    <cofactor evidence="11">
        <name>Ca(2+)</name>
        <dbReference type="ChEBI" id="CHEBI:29108"/>
    </cofactor>
    <text evidence="11">Binds 1 Ca(2+) ion per subunit.</text>
</comment>
<evidence type="ECO:0000256" key="4">
    <source>
        <dbReference type="ARBA" id="ARBA00012462"/>
    </source>
</evidence>
<dbReference type="CDD" id="cd04056">
    <property type="entry name" value="Peptidases_S53"/>
    <property type="match status" value="1"/>
</dbReference>
<organism evidence="14 15">
    <name type="scientific">Dothistroma septosporum (strain NZE10 / CBS 128990)</name>
    <name type="common">Red band needle blight fungus</name>
    <name type="synonym">Mycosphaerella pini</name>
    <dbReference type="NCBI Taxonomy" id="675120"/>
    <lineage>
        <taxon>Eukaryota</taxon>
        <taxon>Fungi</taxon>
        <taxon>Dikarya</taxon>
        <taxon>Ascomycota</taxon>
        <taxon>Pezizomycotina</taxon>
        <taxon>Dothideomycetes</taxon>
        <taxon>Dothideomycetidae</taxon>
        <taxon>Mycosphaerellales</taxon>
        <taxon>Mycosphaerellaceae</taxon>
        <taxon>Dothistroma</taxon>
    </lineage>
</organism>
<dbReference type="GO" id="GO:0005576">
    <property type="term" value="C:extracellular region"/>
    <property type="evidence" value="ECO:0007669"/>
    <property type="project" value="UniProtKB-SubCell"/>
</dbReference>
<comment type="subcellular location">
    <subcellularLocation>
        <location evidence="3">Secreted</location>
        <location evidence="3">Extracellular space</location>
    </subcellularLocation>
</comment>
<keyword evidence="12" id="KW-0732">Signal</keyword>
<feature type="signal peptide" evidence="12">
    <location>
        <begin position="1"/>
        <end position="18"/>
    </location>
</feature>
<dbReference type="OMA" id="FELANCD"/>
<dbReference type="eggNOG" id="ENOG502QTN1">
    <property type="taxonomic scope" value="Eukaryota"/>
</dbReference>
<dbReference type="InterPro" id="IPR015366">
    <property type="entry name" value="S53_propep"/>
</dbReference>
<keyword evidence="5 11" id="KW-0645">Protease</keyword>
<dbReference type="HOGENOM" id="CLU_013783_4_0_1"/>
<dbReference type="InterPro" id="IPR050819">
    <property type="entry name" value="Tripeptidyl-peptidase_I"/>
</dbReference>
<feature type="binding site" evidence="11">
    <location>
        <position position="627"/>
    </location>
    <ligand>
        <name>Ca(2+)</name>
        <dbReference type="ChEBI" id="CHEBI:29108"/>
    </ligand>
</feature>
<dbReference type="PANTHER" id="PTHR14218:SF19">
    <property type="entry name" value="SERINE PROTEASE AORO, PUTATIVE (AFU_ORTHOLOGUE AFUA_6G10250)-RELATED"/>
    <property type="match status" value="1"/>
</dbReference>
<reference evidence="15" key="1">
    <citation type="journal article" date="2012" name="PLoS Genet.">
        <title>The genomes of the fungal plant pathogens Cladosporium fulvum and Dothistroma septosporum reveal adaptation to different hosts and lifestyles but also signatures of common ancestry.</title>
        <authorList>
            <person name="de Wit P.J.G.M."/>
            <person name="van der Burgt A."/>
            <person name="Oekmen B."/>
            <person name="Stergiopoulos I."/>
            <person name="Abd-Elsalam K.A."/>
            <person name="Aerts A.L."/>
            <person name="Bahkali A.H."/>
            <person name="Beenen H.G."/>
            <person name="Chettri P."/>
            <person name="Cox M.P."/>
            <person name="Datema E."/>
            <person name="de Vries R.P."/>
            <person name="Dhillon B."/>
            <person name="Ganley A.R."/>
            <person name="Griffiths S.A."/>
            <person name="Guo Y."/>
            <person name="Hamelin R.C."/>
            <person name="Henrissat B."/>
            <person name="Kabir M.S."/>
            <person name="Jashni M.K."/>
            <person name="Kema G."/>
            <person name="Klaubauf S."/>
            <person name="Lapidus A."/>
            <person name="Levasseur A."/>
            <person name="Lindquist E."/>
            <person name="Mehrabi R."/>
            <person name="Ohm R.A."/>
            <person name="Owen T.J."/>
            <person name="Salamov A."/>
            <person name="Schwelm A."/>
            <person name="Schijlen E."/>
            <person name="Sun H."/>
            <person name="van den Burg H.A."/>
            <person name="van Ham R.C.H.J."/>
            <person name="Zhang S."/>
            <person name="Goodwin S.B."/>
            <person name="Grigoriev I.V."/>
            <person name="Collemare J."/>
            <person name="Bradshaw R.E."/>
        </authorList>
    </citation>
    <scope>NUCLEOTIDE SEQUENCE [LARGE SCALE GENOMIC DNA]</scope>
    <source>
        <strain evidence="15">NZE10 / CBS 128990</strain>
    </source>
</reference>
<dbReference type="InterPro" id="IPR036852">
    <property type="entry name" value="Peptidase_S8/S53_dom_sf"/>
</dbReference>
<evidence type="ECO:0000256" key="5">
    <source>
        <dbReference type="ARBA" id="ARBA00022670"/>
    </source>
</evidence>
<comment type="catalytic activity">
    <reaction evidence="1">
        <text>Release of an N-terminal tripeptide from a polypeptide.</text>
        <dbReference type="EC" id="3.4.14.10"/>
    </reaction>
</comment>
<feature type="chain" id="PRO_5004109338" description="tripeptidyl-peptidase II" evidence="12">
    <location>
        <begin position="19"/>
        <end position="650"/>
    </location>
</feature>
<keyword evidence="15" id="KW-1185">Reference proteome</keyword>
<comment type="function">
    <text evidence="2">Secreted tripeptidyl-peptidase which degrades proteins at acidic pHs and is involved in virulence.</text>
</comment>
<reference evidence="14 15" key="2">
    <citation type="journal article" date="2012" name="PLoS Pathog.">
        <title>Diverse lifestyles and strategies of plant pathogenesis encoded in the genomes of eighteen Dothideomycetes fungi.</title>
        <authorList>
            <person name="Ohm R.A."/>
            <person name="Feau N."/>
            <person name="Henrissat B."/>
            <person name="Schoch C.L."/>
            <person name="Horwitz B.A."/>
            <person name="Barry K.W."/>
            <person name="Condon B.J."/>
            <person name="Copeland A.C."/>
            <person name="Dhillon B."/>
            <person name="Glaser F."/>
            <person name="Hesse C.N."/>
            <person name="Kosti I."/>
            <person name="LaButti K."/>
            <person name="Lindquist E.A."/>
            <person name="Lucas S."/>
            <person name="Salamov A.A."/>
            <person name="Bradshaw R.E."/>
            <person name="Ciuffetti L."/>
            <person name="Hamelin R.C."/>
            <person name="Kema G.H.J."/>
            <person name="Lawrence C."/>
            <person name="Scott J.A."/>
            <person name="Spatafora J.W."/>
            <person name="Turgeon B.G."/>
            <person name="de Wit P.J.G.M."/>
            <person name="Zhong S."/>
            <person name="Goodwin S.B."/>
            <person name="Grigoriev I.V."/>
        </authorList>
    </citation>
    <scope>NUCLEOTIDE SEQUENCE [LARGE SCALE GENOMIC DNA]</scope>
    <source>
        <strain evidence="15">NZE10 / CBS 128990</strain>
    </source>
</reference>
<dbReference type="SUPFAM" id="SSF52743">
    <property type="entry name" value="Subtilisin-like"/>
    <property type="match status" value="1"/>
</dbReference>
<sequence>MLFNTSAAFAALVVSAYAVSTPSGYVSHEKRSSPLKQWFRQSELHGSAVLPMRIGLKQPNLDNGHGHALMDEISHPSSPRFGQWYSPEEIIDIFAPPQHAVDAVHSWLKDAGIAAERIGHSVNKQWIQLDVKAEEAERLLKTKYYQFQHAATGQSHVACDEYFLPEHVSKHVDYVTPGLKLMAGGKASNGRPLDGPIFGGKLPIDPSVLNATGFELANCDKYITPPCIAEMYNITKATKAAPGNELGIFEEGDFYAAEDLVEFFATLAPYIPLTTRPKLEGVDGGFAPSAYAGGESDLDFQISYPIIYPQNSILFQTDDLFYALGLEGGGGFLNTFLDAIDGSYCSYSAYGETGNAAIDPVYPDPNPLGYQGQLQCGVYKPTNVISISYGEQEDDLPTNYQQRQCSEFMKLGMQGVSVVIASGDSGVAARSTDDNNADGCLGNGEVFNPDFPASCPYITAAGATLLPPGGDPKKDAEVAVTRFPSGGGFSNIYPRPSYQNSAVNTYLTQHTPAYKTYNTSGTNNPPESVTNGGLYNINGRGYPDVSAVGDNVVIFNNGIPELIGGTSAAAPVFAAILNRINEERIAAGKTTVGFVNPTLYAHPEVLHDITIGNNSGCNTPGFYASTGWDPVTGLGTPNYPAMLSLYMSMP</sequence>
<dbReference type="OrthoDB" id="409122at2759"/>
<evidence type="ECO:0000313" key="14">
    <source>
        <dbReference type="EMBL" id="EME46777.1"/>
    </source>
</evidence>
<evidence type="ECO:0000256" key="9">
    <source>
        <dbReference type="ARBA" id="ARBA00022837"/>
    </source>
</evidence>
<dbReference type="GO" id="GO:0006508">
    <property type="term" value="P:proteolysis"/>
    <property type="evidence" value="ECO:0007669"/>
    <property type="project" value="UniProtKB-KW"/>
</dbReference>
<gene>
    <name evidence="14" type="ORF">DOTSEDRAFT_127175</name>
</gene>
<evidence type="ECO:0000259" key="13">
    <source>
        <dbReference type="PROSITE" id="PS51695"/>
    </source>
</evidence>
<dbReference type="STRING" id="675120.N1PTS4"/>
<feature type="binding site" evidence="11">
    <location>
        <position position="608"/>
    </location>
    <ligand>
        <name>Ca(2+)</name>
        <dbReference type="ChEBI" id="CHEBI:29108"/>
    </ligand>
</feature>
<evidence type="ECO:0000256" key="3">
    <source>
        <dbReference type="ARBA" id="ARBA00004239"/>
    </source>
</evidence>
<dbReference type="CDD" id="cd11377">
    <property type="entry name" value="Pro-peptidase_S53"/>
    <property type="match status" value="1"/>
</dbReference>
<keyword evidence="9 11" id="KW-0106">Calcium</keyword>
<evidence type="ECO:0000256" key="12">
    <source>
        <dbReference type="SAM" id="SignalP"/>
    </source>
</evidence>
<proteinExistence type="predicted"/>
<dbReference type="Proteomes" id="UP000016933">
    <property type="component" value="Unassembled WGS sequence"/>
</dbReference>
<keyword evidence="7 11" id="KW-0378">Hydrolase</keyword>
<feature type="binding site" evidence="11">
    <location>
        <position position="609"/>
    </location>
    <ligand>
        <name>Ca(2+)</name>
        <dbReference type="ChEBI" id="CHEBI:29108"/>
    </ligand>
</feature>
<evidence type="ECO:0000256" key="10">
    <source>
        <dbReference type="ARBA" id="ARBA00023145"/>
    </source>
</evidence>
<feature type="active site" description="Charge relay system" evidence="11">
    <location>
        <position position="295"/>
    </location>
</feature>
<evidence type="ECO:0000256" key="7">
    <source>
        <dbReference type="ARBA" id="ARBA00022801"/>
    </source>
</evidence>
<dbReference type="SUPFAM" id="SSF54897">
    <property type="entry name" value="Protease propeptides/inhibitors"/>
    <property type="match status" value="1"/>
</dbReference>
<dbReference type="GO" id="GO:0008240">
    <property type="term" value="F:tripeptidyl-peptidase activity"/>
    <property type="evidence" value="ECO:0007669"/>
    <property type="project" value="UniProtKB-EC"/>
</dbReference>
<keyword evidence="8 11" id="KW-0720">Serine protease</keyword>
<protein>
    <recommendedName>
        <fullName evidence="4">tripeptidyl-peptidase II</fullName>
        <ecNumber evidence="4">3.4.14.10</ecNumber>
    </recommendedName>
</protein>
<dbReference type="GO" id="GO:0004252">
    <property type="term" value="F:serine-type endopeptidase activity"/>
    <property type="evidence" value="ECO:0007669"/>
    <property type="project" value="UniProtKB-UniRule"/>
</dbReference>
<dbReference type="PANTHER" id="PTHR14218">
    <property type="entry name" value="PROTEASE S8 TRIPEPTIDYL PEPTIDASE I CLN2"/>
    <property type="match status" value="1"/>
</dbReference>
<accession>N1PTS4</accession>
<evidence type="ECO:0000256" key="1">
    <source>
        <dbReference type="ARBA" id="ARBA00001910"/>
    </source>
</evidence>
<dbReference type="Pfam" id="PF00082">
    <property type="entry name" value="Peptidase_S8"/>
    <property type="match status" value="1"/>
</dbReference>
<dbReference type="SMART" id="SM00944">
    <property type="entry name" value="Pro-kuma_activ"/>
    <property type="match status" value="1"/>
</dbReference>
<evidence type="ECO:0000256" key="11">
    <source>
        <dbReference type="PROSITE-ProRule" id="PRU01032"/>
    </source>
</evidence>
<dbReference type="Gene3D" id="3.40.50.200">
    <property type="entry name" value="Peptidase S8/S53 domain"/>
    <property type="match status" value="1"/>
</dbReference>
<dbReference type="AlphaFoldDB" id="N1PTS4"/>
<dbReference type="InterPro" id="IPR030400">
    <property type="entry name" value="Sedolisin_dom"/>
</dbReference>
<dbReference type="GO" id="GO:0046872">
    <property type="term" value="F:metal ion binding"/>
    <property type="evidence" value="ECO:0007669"/>
    <property type="project" value="UniProtKB-UniRule"/>
</dbReference>
<evidence type="ECO:0000256" key="6">
    <source>
        <dbReference type="ARBA" id="ARBA00022723"/>
    </source>
</evidence>
<feature type="binding site" evidence="11">
    <location>
        <position position="629"/>
    </location>
    <ligand>
        <name>Ca(2+)</name>
        <dbReference type="ChEBI" id="CHEBI:29108"/>
    </ligand>
</feature>
<dbReference type="InterPro" id="IPR000209">
    <property type="entry name" value="Peptidase_S8/S53_dom"/>
</dbReference>
<evidence type="ECO:0000313" key="15">
    <source>
        <dbReference type="Proteomes" id="UP000016933"/>
    </source>
</evidence>
<evidence type="ECO:0000256" key="8">
    <source>
        <dbReference type="ARBA" id="ARBA00022825"/>
    </source>
</evidence>
<keyword evidence="6 11" id="KW-0479">Metal-binding</keyword>
<dbReference type="Pfam" id="PF09286">
    <property type="entry name" value="Pro-kuma_activ"/>
    <property type="match status" value="1"/>
</dbReference>
<feature type="domain" description="Peptidase S53" evidence="13">
    <location>
        <begin position="222"/>
        <end position="649"/>
    </location>
</feature>
<keyword evidence="10" id="KW-0865">Zymogen</keyword>
<feature type="active site" description="Charge relay system" evidence="11">
    <location>
        <position position="299"/>
    </location>
</feature>
<dbReference type="EMBL" id="KB446537">
    <property type="protein sequence ID" value="EME46777.1"/>
    <property type="molecule type" value="Genomic_DNA"/>
</dbReference>
<evidence type="ECO:0000256" key="2">
    <source>
        <dbReference type="ARBA" id="ARBA00002451"/>
    </source>
</evidence>
<dbReference type="MEROPS" id="S53.007"/>
<feature type="active site" description="Charge relay system" evidence="11">
    <location>
        <position position="567"/>
    </location>
</feature>
<dbReference type="EC" id="3.4.14.10" evidence="4"/>
<name>N1PTS4_DOTSN</name>